<evidence type="ECO:0000313" key="2">
    <source>
        <dbReference type="Proteomes" id="UP000030710"/>
    </source>
</evidence>
<accession>U1MUP8</accession>
<dbReference type="Proteomes" id="UP000030710">
    <property type="component" value="Unassembled WGS sequence"/>
</dbReference>
<dbReference type="EMBL" id="KE356561">
    <property type="protein sequence ID" value="ERG94084.1"/>
    <property type="molecule type" value="Genomic_DNA"/>
</dbReference>
<reference evidence="1 2" key="1">
    <citation type="journal article" date="2013" name="PLoS ONE">
        <title>Assembly-driven community genomics of a hypersaline microbial ecosystem.</title>
        <authorList>
            <person name="Podell S."/>
            <person name="Ugalde J.A."/>
            <person name="Narasingarao P."/>
            <person name="Banfield J.F."/>
            <person name="Heidelberg K.B."/>
            <person name="Allen E.E."/>
        </authorList>
    </citation>
    <scope>NUCLEOTIDE SEQUENCE [LARGE SCALE GENOMIC DNA]</scope>
    <source>
        <strain evidence="2">J07HQW2</strain>
    </source>
</reference>
<name>U1MUP8_9EURY</name>
<gene>
    <name evidence="1" type="ORF">J07HQW2_00518</name>
</gene>
<protein>
    <submittedName>
        <fullName evidence="1">Uncharacterized protein</fullName>
    </submittedName>
</protein>
<evidence type="ECO:0000313" key="1">
    <source>
        <dbReference type="EMBL" id="ERG94084.1"/>
    </source>
</evidence>
<dbReference type="HOGENOM" id="CLU_3379906_0_0_2"/>
<proteinExistence type="predicted"/>
<organism evidence="1 2">
    <name type="scientific">Haloquadratum walsbyi J07HQW2</name>
    <dbReference type="NCBI Taxonomy" id="1238425"/>
    <lineage>
        <taxon>Archaea</taxon>
        <taxon>Methanobacteriati</taxon>
        <taxon>Methanobacteriota</taxon>
        <taxon>Stenosarchaea group</taxon>
        <taxon>Halobacteria</taxon>
        <taxon>Halobacteriales</taxon>
        <taxon>Haloferacaceae</taxon>
        <taxon>Haloquadratum</taxon>
    </lineage>
</organism>
<dbReference type="STRING" id="1238425.J07HQW2_00518"/>
<sequence>MNLSQVYREQQRISKITSEKRLHTDAEEDLNDR</sequence>
<dbReference type="AlphaFoldDB" id="U1MUP8"/>